<keyword evidence="2" id="KW-1185">Reference proteome</keyword>
<reference evidence="1 2" key="1">
    <citation type="submission" date="2013-08" db="EMBL/GenBank/DDBJ databases">
        <authorList>
            <person name="Huang J."/>
            <person name="Wang G."/>
        </authorList>
    </citation>
    <scope>NUCLEOTIDE SEQUENCE [LARGE SCALE GENOMIC DNA]</scope>
    <source>
        <strain evidence="1 2">JSM 072002</strain>
    </source>
</reference>
<dbReference type="STRING" id="1385512.N784_05675"/>
<dbReference type="EMBL" id="AVPG01000015">
    <property type="protein sequence ID" value="KGX86252.1"/>
    <property type="molecule type" value="Genomic_DNA"/>
</dbReference>
<dbReference type="Proteomes" id="UP000030401">
    <property type="component" value="Unassembled WGS sequence"/>
</dbReference>
<evidence type="ECO:0008006" key="3">
    <source>
        <dbReference type="Google" id="ProtNLM"/>
    </source>
</evidence>
<protein>
    <recommendedName>
        <fullName evidence="3">NAD(P)-binding domain-containing protein</fullName>
    </recommendedName>
</protein>
<name>A0A0A5HRJ4_9BACI</name>
<gene>
    <name evidence="1" type="ORF">N784_05675</name>
</gene>
<dbReference type="eggNOG" id="COG0702">
    <property type="taxonomic scope" value="Bacteria"/>
</dbReference>
<comment type="caution">
    <text evidence="1">The sequence shown here is derived from an EMBL/GenBank/DDBJ whole genome shotgun (WGS) entry which is preliminary data.</text>
</comment>
<dbReference type="AlphaFoldDB" id="A0A0A5HRJ4"/>
<dbReference type="RefSeq" id="WP_036834722.1">
    <property type="nucleotide sequence ID" value="NZ_AVPG01000015.1"/>
</dbReference>
<proteinExistence type="predicted"/>
<dbReference type="InterPro" id="IPR036291">
    <property type="entry name" value="NAD(P)-bd_dom_sf"/>
</dbReference>
<dbReference type="OrthoDB" id="9774199at2"/>
<organism evidence="1 2">
    <name type="scientific">Pontibacillus litoralis JSM 072002</name>
    <dbReference type="NCBI Taxonomy" id="1385512"/>
    <lineage>
        <taxon>Bacteria</taxon>
        <taxon>Bacillati</taxon>
        <taxon>Bacillota</taxon>
        <taxon>Bacilli</taxon>
        <taxon>Bacillales</taxon>
        <taxon>Bacillaceae</taxon>
        <taxon>Pontibacillus</taxon>
    </lineage>
</organism>
<sequence length="313" mass="35813">MLTNDAYSDGVQAATKQPVVAIFGVHMNIGLVMLKRMAHQYSIIAITPPHANVPFRIPVTKRACDVYNDQDIEKALFNVDFAIYIHGSMQVDAACTQANDDDLQLIVADNIARAAERQQVKKLIFIQPPSTNKELRETMTAYRTPVHIISKNYSTPPSTKSKTNDVRSVQRLSFSNCHMKAHEIAREYMAWLDQSIRPLIRVRQIPSYETTIQFRAFTIPLLTLQISQCQSTKTRITYRIIGGLLNNSKASKEGRFEFRTLQNGRNCIIIAIHDFHPALPWPLYKRTQAPIHLFVMKQFATHIYRKSCQHVFN</sequence>
<evidence type="ECO:0000313" key="2">
    <source>
        <dbReference type="Proteomes" id="UP000030401"/>
    </source>
</evidence>
<dbReference type="SUPFAM" id="SSF51735">
    <property type="entry name" value="NAD(P)-binding Rossmann-fold domains"/>
    <property type="match status" value="1"/>
</dbReference>
<evidence type="ECO:0000313" key="1">
    <source>
        <dbReference type="EMBL" id="KGX86252.1"/>
    </source>
</evidence>
<accession>A0A0A5HRJ4</accession>
<dbReference type="Gene3D" id="3.40.50.720">
    <property type="entry name" value="NAD(P)-binding Rossmann-like Domain"/>
    <property type="match status" value="1"/>
</dbReference>